<feature type="compositionally biased region" description="Basic and acidic residues" evidence="1">
    <location>
        <begin position="827"/>
        <end position="843"/>
    </location>
</feature>
<evidence type="ECO:0000259" key="2">
    <source>
        <dbReference type="PROSITE" id="PS50812"/>
    </source>
</evidence>
<evidence type="ECO:0000313" key="4">
    <source>
        <dbReference type="Proteomes" id="UP000316621"/>
    </source>
</evidence>
<feature type="region of interest" description="Disordered" evidence="1">
    <location>
        <begin position="971"/>
        <end position="1012"/>
    </location>
</feature>
<dbReference type="PANTHER" id="PTHR42851:SF12">
    <property type="entry name" value="PWWP DOMAIN PROTEIN"/>
    <property type="match status" value="1"/>
</dbReference>
<dbReference type="EMBL" id="CM010724">
    <property type="protein sequence ID" value="RZC79701.1"/>
    <property type="molecule type" value="Genomic_DNA"/>
</dbReference>
<dbReference type="InterPro" id="IPR000313">
    <property type="entry name" value="PWWP_dom"/>
</dbReference>
<evidence type="ECO:0000256" key="1">
    <source>
        <dbReference type="SAM" id="MobiDB-lite"/>
    </source>
</evidence>
<feature type="region of interest" description="Disordered" evidence="1">
    <location>
        <begin position="788"/>
        <end position="859"/>
    </location>
</feature>
<feature type="compositionally biased region" description="Acidic residues" evidence="1">
    <location>
        <begin position="96"/>
        <end position="111"/>
    </location>
</feature>
<feature type="region of interest" description="Disordered" evidence="1">
    <location>
        <begin position="434"/>
        <end position="625"/>
    </location>
</feature>
<organism evidence="3 4">
    <name type="scientific">Papaver somniferum</name>
    <name type="common">Opium poppy</name>
    <dbReference type="NCBI Taxonomy" id="3469"/>
    <lineage>
        <taxon>Eukaryota</taxon>
        <taxon>Viridiplantae</taxon>
        <taxon>Streptophyta</taxon>
        <taxon>Embryophyta</taxon>
        <taxon>Tracheophyta</taxon>
        <taxon>Spermatophyta</taxon>
        <taxon>Magnoliopsida</taxon>
        <taxon>Ranunculales</taxon>
        <taxon>Papaveraceae</taxon>
        <taxon>Papaveroideae</taxon>
        <taxon>Papaver</taxon>
    </lineage>
</organism>
<evidence type="ECO:0000313" key="3">
    <source>
        <dbReference type="EMBL" id="RZC79701.1"/>
    </source>
</evidence>
<dbReference type="InterPro" id="IPR053063">
    <property type="entry name" value="PWWP_domain_containing_PDP"/>
</dbReference>
<proteinExistence type="predicted"/>
<dbReference type="Gene3D" id="2.30.30.140">
    <property type="match status" value="1"/>
</dbReference>
<feature type="compositionally biased region" description="Polar residues" evidence="1">
    <location>
        <begin position="794"/>
        <end position="814"/>
    </location>
</feature>
<feature type="region of interest" description="Disordered" evidence="1">
    <location>
        <begin position="83"/>
        <end position="115"/>
    </location>
</feature>
<keyword evidence="4" id="KW-1185">Reference proteome</keyword>
<dbReference type="SMART" id="SM00293">
    <property type="entry name" value="PWWP"/>
    <property type="match status" value="1"/>
</dbReference>
<feature type="compositionally biased region" description="Polar residues" evidence="1">
    <location>
        <begin position="971"/>
        <end position="987"/>
    </location>
</feature>
<dbReference type="SUPFAM" id="SSF63748">
    <property type="entry name" value="Tudor/PWWP/MBT"/>
    <property type="match status" value="1"/>
</dbReference>
<feature type="domain" description="PWWP" evidence="2">
    <location>
        <begin position="253"/>
        <end position="314"/>
    </location>
</feature>
<dbReference type="PANTHER" id="PTHR42851">
    <property type="entry name" value="ALDOLASE-RELATED"/>
    <property type="match status" value="1"/>
</dbReference>
<sequence>MSSWRSADRLLPYPGKTRFPRSFFRSLKNKNFNHKRKREKTFPDSPKQNKTKFRTSTFIFHFFSLSSHMNSIFKRLFKAKPNLLPTSSGGDTQQPQEEEEEDDEEEEEQETAETKISVENNRIAEGVKLFDVVALMGGEGSTISGSGGVTRVSVSGEDISLVVQVQGSAAAAATTTTTSTVFQETVIKEIPNTSSEVGERKNDRLLVSQPHVLEHQKSGFVNEEGGGKKEDLSAGGVEKGKQIELVQDNVFSVGDFVWAKVKNQHWWPGQIYNPLDASSFALKNQEKNHLLVAYFGDQSYTWCKPSELKPFQENFDQIIMQTKAKKFRNAVKEVLNEIGRIVESQMTCSCIPMEAQIGIVKPLAVNPGIKGGVVVPDCRINEFSKMHFEPAKFVSILRYIAEIVVSPTSMLELIVFRRQLAAFNRSRSCGQVPMNQLIPEENARSEVTSKSRQSNGQTGDPEEDWLASPTIHGISQTSKENWSQISGDKSHQKKKQRTMVDIMANDMDVEPEKGETDAAEEEDTGKSVLTSRKRKKDEVLSDSNIADGDLGSGNSVSAMVENKDTNEGTADGEGSNAKHFSRERKKSKYLSPPYTNLGKGSKQWSHSEDSVTETPKGSKGSRVGRRMKKAIDQLFGSSPLVKCSSETFHKAPPEVSFDSMISEQKKIVSKQKSDEMFYEFVTAALDPMYLKENPSCSLIKGFFSIYRSSLYHDGSNYLMFNGGMAEQCDENGNQLEADHQTSKDQELKTLQTKDERMSIPDNDLKEVNLKDEKTLRSADNVAMIIKRKYEKKMQNPNSDPNIVSTKNENLQSPNGEPLRMKRKYEKKLKSPDSEPKNTEDDKMLQSANGEAKRVKRKYEKKLKSPNCEFDHIAGTANLQPNPSKEANGQTSGAVLLLNFASGVPLPTKGDLVKEFEKFGALIESKTEVLQDSSSAQVFYRSSTDAEAAFTSSGKITRFGPPNMVSYRLQYPSTTSKGPGLNETSSHQHLPGFSEQHSNSHQATPANQTMPVPPVEVRDPLEFMKQTLQMMTSTLEMSGDKLSPDMKAKLECEIRILLQKVTKGDSSSSQ</sequence>
<feature type="compositionally biased region" description="Polar residues" evidence="1">
    <location>
        <begin position="473"/>
        <end position="487"/>
    </location>
</feature>
<gene>
    <name evidence="3" type="ORF">C5167_042279</name>
</gene>
<dbReference type="Proteomes" id="UP000316621">
    <property type="component" value="Chromosome 10"/>
</dbReference>
<reference evidence="3 4" key="1">
    <citation type="journal article" date="2018" name="Science">
        <title>The opium poppy genome and morphinan production.</title>
        <authorList>
            <person name="Guo L."/>
            <person name="Winzer T."/>
            <person name="Yang X."/>
            <person name="Li Y."/>
            <person name="Ning Z."/>
            <person name="He Z."/>
            <person name="Teodor R."/>
            <person name="Lu Y."/>
            <person name="Bowser T.A."/>
            <person name="Graham I.A."/>
            <person name="Ye K."/>
        </authorList>
    </citation>
    <scope>NUCLEOTIDE SEQUENCE [LARGE SCALE GENOMIC DNA]</scope>
    <source>
        <strain evidence="4">cv. HN1</strain>
        <tissue evidence="3">Leaves</tissue>
    </source>
</reference>
<feature type="compositionally biased region" description="Polar residues" evidence="1">
    <location>
        <begin position="994"/>
        <end position="1009"/>
    </location>
</feature>
<dbReference type="AlphaFoldDB" id="A0A4Y7L5P5"/>
<protein>
    <recommendedName>
        <fullName evidence="2">PWWP domain-containing protein</fullName>
    </recommendedName>
</protein>
<feature type="compositionally biased region" description="Basic residues" evidence="1">
    <location>
        <begin position="579"/>
        <end position="588"/>
    </location>
</feature>
<feature type="region of interest" description="Disordered" evidence="1">
    <location>
        <begin position="737"/>
        <end position="761"/>
    </location>
</feature>
<dbReference type="PROSITE" id="PS50812">
    <property type="entry name" value="PWWP"/>
    <property type="match status" value="1"/>
</dbReference>
<dbReference type="OMA" id="QMIECRE"/>
<dbReference type="Pfam" id="PF00855">
    <property type="entry name" value="PWWP"/>
    <property type="match status" value="1"/>
</dbReference>
<dbReference type="CDD" id="cd05162">
    <property type="entry name" value="PWWP"/>
    <property type="match status" value="1"/>
</dbReference>
<accession>A0A4Y7L5P5</accession>
<name>A0A4Y7L5P5_PAPSO</name>
<dbReference type="Gramene" id="RZC79701">
    <property type="protein sequence ID" value="RZC79701"/>
    <property type="gene ID" value="C5167_042279"/>
</dbReference>